<evidence type="ECO:0000256" key="19">
    <source>
        <dbReference type="SAM" id="Phobius"/>
    </source>
</evidence>
<comment type="similarity">
    <text evidence="5 18">Belongs to the CDS family.</text>
</comment>
<evidence type="ECO:0000256" key="8">
    <source>
        <dbReference type="ARBA" id="ARBA00022475"/>
    </source>
</evidence>
<evidence type="ECO:0000256" key="4">
    <source>
        <dbReference type="ARBA" id="ARBA00005189"/>
    </source>
</evidence>
<comment type="pathway">
    <text evidence="3 18">Phospholipid metabolism; CDP-diacylglycerol biosynthesis; CDP-diacylglycerol from sn-glycerol 3-phosphate: step 3/3.</text>
</comment>
<dbReference type="OrthoDB" id="9799199at2"/>
<reference evidence="20 21" key="1">
    <citation type="submission" date="2017-02" db="EMBL/GenBank/DDBJ databases">
        <title>Draft genome sequence of Haemophilus felis CCUG 31170 type strain.</title>
        <authorList>
            <person name="Engstrom-Jakobsson H."/>
            <person name="Salva-Serra F."/>
            <person name="Thorell K."/>
            <person name="Gonzales-Siles L."/>
            <person name="Karlsson R."/>
            <person name="Boulund F."/>
            <person name="Engstrand L."/>
            <person name="Kristiansson E."/>
            <person name="Moore E."/>
        </authorList>
    </citation>
    <scope>NUCLEOTIDE SEQUENCE [LARGE SCALE GENOMIC DNA]</scope>
    <source>
        <strain evidence="20 21">CCUG 31170</strain>
    </source>
</reference>
<comment type="subcellular location">
    <subcellularLocation>
        <location evidence="2">Cell membrane</location>
        <topology evidence="2">Multi-pass membrane protein</topology>
    </subcellularLocation>
</comment>
<keyword evidence="9" id="KW-0444">Lipid biosynthesis</keyword>
<dbReference type="GO" id="GO:0005886">
    <property type="term" value="C:plasma membrane"/>
    <property type="evidence" value="ECO:0007669"/>
    <property type="project" value="UniProtKB-SubCell"/>
</dbReference>
<name>A0A1T0B4Y5_9PAST</name>
<sequence length="288" mass="32496">MLKQRVISASVLIAIVFAALFLFSPFAFALALSVVTILGIWEWTQFVFFKFPAARWAITGLSAAFIFLWIYGEQNYLTVGRVFEQYEPLLLFCSVIWWAAAFFLVVSYPKSAKIWSNNKLFHFIFAFFTLIPFFSAVLKLRLDHYAQDEVHGLILLLYVFLLVWGADTGAYFAGRKFGKHKLAPKVSPGKTWQGVFGGLITAALLAGVFEYFNQDHLLEHVSMVEFVILSVATVAVSILGDLTESMFKREAKLKDSSQLIPGHGGVLDRIDSLTAAVPFFAYFYFFVL</sequence>
<keyword evidence="16" id="KW-0594">Phospholipid biosynthesis</keyword>
<evidence type="ECO:0000256" key="1">
    <source>
        <dbReference type="ARBA" id="ARBA00001698"/>
    </source>
</evidence>
<comment type="caution">
    <text evidence="20">The sequence shown here is derived from an EMBL/GenBank/DDBJ whole genome shotgun (WGS) entry which is preliminary data.</text>
</comment>
<evidence type="ECO:0000313" key="21">
    <source>
        <dbReference type="Proteomes" id="UP000190023"/>
    </source>
</evidence>
<evidence type="ECO:0000256" key="18">
    <source>
        <dbReference type="RuleBase" id="RU003938"/>
    </source>
</evidence>
<evidence type="ECO:0000256" key="14">
    <source>
        <dbReference type="ARBA" id="ARBA00023098"/>
    </source>
</evidence>
<dbReference type="Pfam" id="PF01148">
    <property type="entry name" value="CTP_transf_1"/>
    <property type="match status" value="1"/>
</dbReference>
<dbReference type="EC" id="2.7.7.41" evidence="6 18"/>
<feature type="transmembrane region" description="Helical" evidence="19">
    <location>
        <begin position="53"/>
        <end position="72"/>
    </location>
</feature>
<evidence type="ECO:0000256" key="2">
    <source>
        <dbReference type="ARBA" id="ARBA00004651"/>
    </source>
</evidence>
<keyword evidence="8" id="KW-1003">Cell membrane</keyword>
<gene>
    <name evidence="20" type="ORF">B0188_04385</name>
</gene>
<evidence type="ECO:0000256" key="7">
    <source>
        <dbReference type="ARBA" id="ARBA00019373"/>
    </source>
</evidence>
<feature type="transmembrane region" description="Helical" evidence="19">
    <location>
        <begin position="224"/>
        <end position="242"/>
    </location>
</feature>
<evidence type="ECO:0000256" key="5">
    <source>
        <dbReference type="ARBA" id="ARBA00010185"/>
    </source>
</evidence>
<keyword evidence="13 19" id="KW-1133">Transmembrane helix</keyword>
<protein>
    <recommendedName>
        <fullName evidence="7 18">Phosphatidate cytidylyltransferase</fullName>
        <ecNumber evidence="6 18">2.7.7.41</ecNumber>
    </recommendedName>
</protein>
<accession>A0A1T0B4Y5</accession>
<evidence type="ECO:0000256" key="9">
    <source>
        <dbReference type="ARBA" id="ARBA00022516"/>
    </source>
</evidence>
<dbReference type="InterPro" id="IPR000374">
    <property type="entry name" value="PC_trans"/>
</dbReference>
<feature type="transmembrane region" description="Helical" evidence="19">
    <location>
        <begin position="150"/>
        <end position="173"/>
    </location>
</feature>
<comment type="pathway">
    <text evidence="4">Lipid metabolism.</text>
</comment>
<evidence type="ECO:0000256" key="16">
    <source>
        <dbReference type="ARBA" id="ARBA00023209"/>
    </source>
</evidence>
<dbReference type="Proteomes" id="UP000190023">
    <property type="component" value="Unassembled WGS sequence"/>
</dbReference>
<dbReference type="PROSITE" id="PS01315">
    <property type="entry name" value="CDS"/>
    <property type="match status" value="1"/>
</dbReference>
<feature type="transmembrane region" description="Helical" evidence="19">
    <location>
        <begin position="194"/>
        <end position="212"/>
    </location>
</feature>
<organism evidence="20 21">
    <name type="scientific">[Haemophilus] felis</name>
    <dbReference type="NCBI Taxonomy" id="123822"/>
    <lineage>
        <taxon>Bacteria</taxon>
        <taxon>Pseudomonadati</taxon>
        <taxon>Pseudomonadota</taxon>
        <taxon>Gammaproteobacteria</taxon>
        <taxon>Pasteurellales</taxon>
        <taxon>Pasteurellaceae</taxon>
    </lineage>
</organism>
<comment type="catalytic activity">
    <reaction evidence="1 18">
        <text>a 1,2-diacyl-sn-glycero-3-phosphate + CTP + H(+) = a CDP-1,2-diacyl-sn-glycerol + diphosphate</text>
        <dbReference type="Rhea" id="RHEA:16229"/>
        <dbReference type="ChEBI" id="CHEBI:15378"/>
        <dbReference type="ChEBI" id="CHEBI:33019"/>
        <dbReference type="ChEBI" id="CHEBI:37563"/>
        <dbReference type="ChEBI" id="CHEBI:58332"/>
        <dbReference type="ChEBI" id="CHEBI:58608"/>
        <dbReference type="EC" id="2.7.7.41"/>
    </reaction>
</comment>
<feature type="transmembrane region" description="Helical" evidence="19">
    <location>
        <begin position="12"/>
        <end position="41"/>
    </location>
</feature>
<evidence type="ECO:0000313" key="20">
    <source>
        <dbReference type="EMBL" id="OOS05250.1"/>
    </source>
</evidence>
<evidence type="ECO:0000256" key="12">
    <source>
        <dbReference type="ARBA" id="ARBA00022695"/>
    </source>
</evidence>
<dbReference type="PANTHER" id="PTHR46382:SF1">
    <property type="entry name" value="PHOSPHATIDATE CYTIDYLYLTRANSFERASE"/>
    <property type="match status" value="1"/>
</dbReference>
<keyword evidence="21" id="KW-1185">Reference proteome</keyword>
<dbReference type="EMBL" id="MUYB01000015">
    <property type="protein sequence ID" value="OOS05250.1"/>
    <property type="molecule type" value="Genomic_DNA"/>
</dbReference>
<dbReference type="GO" id="GO:0016024">
    <property type="term" value="P:CDP-diacylglycerol biosynthetic process"/>
    <property type="evidence" value="ECO:0007669"/>
    <property type="project" value="UniProtKB-UniPathway"/>
</dbReference>
<keyword evidence="11 18" id="KW-0812">Transmembrane</keyword>
<keyword evidence="10 18" id="KW-0808">Transferase</keyword>
<keyword evidence="17" id="KW-1208">Phospholipid metabolism</keyword>
<feature type="transmembrane region" description="Helical" evidence="19">
    <location>
        <begin position="120"/>
        <end position="138"/>
    </location>
</feature>
<evidence type="ECO:0000256" key="13">
    <source>
        <dbReference type="ARBA" id="ARBA00022989"/>
    </source>
</evidence>
<dbReference type="GO" id="GO:0004605">
    <property type="term" value="F:phosphatidate cytidylyltransferase activity"/>
    <property type="evidence" value="ECO:0007669"/>
    <property type="project" value="UniProtKB-EC"/>
</dbReference>
<proteinExistence type="inferred from homology"/>
<dbReference type="PANTHER" id="PTHR46382">
    <property type="entry name" value="PHOSPHATIDATE CYTIDYLYLTRANSFERASE"/>
    <property type="match status" value="1"/>
</dbReference>
<keyword evidence="14" id="KW-0443">Lipid metabolism</keyword>
<evidence type="ECO:0000256" key="15">
    <source>
        <dbReference type="ARBA" id="ARBA00023136"/>
    </source>
</evidence>
<dbReference type="AlphaFoldDB" id="A0A1T0B4Y5"/>
<evidence type="ECO:0000256" key="10">
    <source>
        <dbReference type="ARBA" id="ARBA00022679"/>
    </source>
</evidence>
<evidence type="ECO:0000256" key="17">
    <source>
        <dbReference type="ARBA" id="ARBA00023264"/>
    </source>
</evidence>
<evidence type="ECO:0000256" key="3">
    <source>
        <dbReference type="ARBA" id="ARBA00005119"/>
    </source>
</evidence>
<evidence type="ECO:0000256" key="11">
    <source>
        <dbReference type="ARBA" id="ARBA00022692"/>
    </source>
</evidence>
<keyword evidence="15 19" id="KW-0472">Membrane</keyword>
<dbReference type="STRING" id="123822.B0188_04385"/>
<feature type="transmembrane region" description="Helical" evidence="19">
    <location>
        <begin position="88"/>
        <end position="108"/>
    </location>
</feature>
<keyword evidence="12 18" id="KW-0548">Nucleotidyltransferase</keyword>
<dbReference type="UniPathway" id="UPA00557">
    <property type="reaction ID" value="UER00614"/>
</dbReference>
<evidence type="ECO:0000256" key="6">
    <source>
        <dbReference type="ARBA" id="ARBA00012487"/>
    </source>
</evidence>